<dbReference type="EMBL" id="NIBG01000011">
    <property type="protein sequence ID" value="PAB58869.1"/>
    <property type="molecule type" value="Genomic_DNA"/>
</dbReference>
<comment type="caution">
    <text evidence="10">The sequence shown here is derived from an EMBL/GenBank/DDBJ whole genome shotgun (WGS) entry which is preliminary data.</text>
</comment>
<keyword evidence="11" id="KW-1185">Reference proteome</keyword>
<comment type="cofactor">
    <cofactor evidence="1">
        <name>Mn(2+)</name>
        <dbReference type="ChEBI" id="CHEBI:29035"/>
    </cofactor>
</comment>
<dbReference type="RefSeq" id="WP_095134223.1">
    <property type="nucleotide sequence ID" value="NZ_NIBG01000011.1"/>
</dbReference>
<dbReference type="InterPro" id="IPR015655">
    <property type="entry name" value="PP2C"/>
</dbReference>
<dbReference type="PROSITE" id="PS51746">
    <property type="entry name" value="PPM_2"/>
    <property type="match status" value="1"/>
</dbReference>
<dbReference type="Pfam" id="PF13672">
    <property type="entry name" value="PP2C_2"/>
    <property type="match status" value="1"/>
</dbReference>
<keyword evidence="6" id="KW-0464">Manganese</keyword>
<accession>A0A267MH26</accession>
<evidence type="ECO:0000256" key="3">
    <source>
        <dbReference type="ARBA" id="ARBA00022723"/>
    </source>
</evidence>
<evidence type="ECO:0000256" key="7">
    <source>
        <dbReference type="ARBA" id="ARBA00047761"/>
    </source>
</evidence>
<gene>
    <name evidence="10" type="ORF">CCE28_13335</name>
</gene>
<reference evidence="10 11" key="1">
    <citation type="submission" date="2017-06" db="EMBL/GenBank/DDBJ databases">
        <title>Draft genome sequence of anaerobic fermentative bacterium Anaeromicrobium sediminis DY2726D isolated from West Pacific Ocean sediments.</title>
        <authorList>
            <person name="Zeng X."/>
        </authorList>
    </citation>
    <scope>NUCLEOTIDE SEQUENCE [LARGE SCALE GENOMIC DNA]</scope>
    <source>
        <strain evidence="10 11">DY2726D</strain>
    </source>
</reference>
<keyword evidence="3" id="KW-0479">Metal-binding</keyword>
<feature type="domain" description="PPM-type phosphatase" evidence="9">
    <location>
        <begin position="2"/>
        <end position="240"/>
    </location>
</feature>
<dbReference type="Gene3D" id="3.60.40.10">
    <property type="entry name" value="PPM-type phosphatase domain"/>
    <property type="match status" value="1"/>
</dbReference>
<evidence type="ECO:0000256" key="1">
    <source>
        <dbReference type="ARBA" id="ARBA00001936"/>
    </source>
</evidence>
<comment type="catalytic activity">
    <reaction evidence="7">
        <text>O-phospho-L-seryl-[protein] + H2O = L-seryl-[protein] + phosphate</text>
        <dbReference type="Rhea" id="RHEA:20629"/>
        <dbReference type="Rhea" id="RHEA-COMP:9863"/>
        <dbReference type="Rhea" id="RHEA-COMP:11604"/>
        <dbReference type="ChEBI" id="CHEBI:15377"/>
        <dbReference type="ChEBI" id="CHEBI:29999"/>
        <dbReference type="ChEBI" id="CHEBI:43474"/>
        <dbReference type="ChEBI" id="CHEBI:83421"/>
        <dbReference type="EC" id="3.1.3.16"/>
    </reaction>
</comment>
<dbReference type="GO" id="GO:0004722">
    <property type="term" value="F:protein serine/threonine phosphatase activity"/>
    <property type="evidence" value="ECO:0007669"/>
    <property type="project" value="UniProtKB-EC"/>
</dbReference>
<comment type="catalytic activity">
    <reaction evidence="8">
        <text>O-phospho-L-threonyl-[protein] + H2O = L-threonyl-[protein] + phosphate</text>
        <dbReference type="Rhea" id="RHEA:47004"/>
        <dbReference type="Rhea" id="RHEA-COMP:11060"/>
        <dbReference type="Rhea" id="RHEA-COMP:11605"/>
        <dbReference type="ChEBI" id="CHEBI:15377"/>
        <dbReference type="ChEBI" id="CHEBI:30013"/>
        <dbReference type="ChEBI" id="CHEBI:43474"/>
        <dbReference type="ChEBI" id="CHEBI:61977"/>
        <dbReference type="EC" id="3.1.3.16"/>
    </reaction>
</comment>
<dbReference type="SMART" id="SM00332">
    <property type="entry name" value="PP2Cc"/>
    <property type="match status" value="1"/>
</dbReference>
<dbReference type="OrthoDB" id="9801841at2"/>
<keyword evidence="4" id="KW-0378">Hydrolase</keyword>
<sequence>MRLGACTHKGKVRDLNEDAFYVTENDIQLFAVADGMGGHNAGEVASETAIHTIAEYINKNKEMINSKDSILALLKEAVQKANEHVYHKAEKNTGYKGMGTTLTVALLLTKIYLAHVGDSRAYLIEEEKISQITDDHSLVAELLKNGTITEDEAKVHPQRNMITRAIGTDKKVKIDLYSSPVKKGDILVLCTDGLSNLMEDWEIRDKFLKSPSIDLACNELVQLANDRGGVDNITVIAVQI</sequence>
<dbReference type="EC" id="3.1.3.16" evidence="2"/>
<keyword evidence="5" id="KW-0904">Protein phosphatase</keyword>
<dbReference type="AlphaFoldDB" id="A0A267MH26"/>
<dbReference type="NCBIfam" id="NF033484">
    <property type="entry name" value="Stp1_PP2C_phos"/>
    <property type="match status" value="1"/>
</dbReference>
<evidence type="ECO:0000256" key="5">
    <source>
        <dbReference type="ARBA" id="ARBA00022912"/>
    </source>
</evidence>
<dbReference type="SUPFAM" id="SSF81606">
    <property type="entry name" value="PP2C-like"/>
    <property type="match status" value="1"/>
</dbReference>
<evidence type="ECO:0000313" key="11">
    <source>
        <dbReference type="Proteomes" id="UP000216024"/>
    </source>
</evidence>
<dbReference type="CDD" id="cd00143">
    <property type="entry name" value="PP2Cc"/>
    <property type="match status" value="1"/>
</dbReference>
<evidence type="ECO:0000256" key="8">
    <source>
        <dbReference type="ARBA" id="ARBA00048336"/>
    </source>
</evidence>
<dbReference type="InterPro" id="IPR001932">
    <property type="entry name" value="PPM-type_phosphatase-like_dom"/>
</dbReference>
<dbReference type="Proteomes" id="UP000216024">
    <property type="component" value="Unassembled WGS sequence"/>
</dbReference>
<evidence type="ECO:0000313" key="10">
    <source>
        <dbReference type="EMBL" id="PAB58869.1"/>
    </source>
</evidence>
<evidence type="ECO:0000256" key="2">
    <source>
        <dbReference type="ARBA" id="ARBA00013081"/>
    </source>
</evidence>
<evidence type="ECO:0000259" key="9">
    <source>
        <dbReference type="PROSITE" id="PS51746"/>
    </source>
</evidence>
<dbReference type="InterPro" id="IPR036457">
    <property type="entry name" value="PPM-type-like_dom_sf"/>
</dbReference>
<name>A0A267MH26_9FIRM</name>
<evidence type="ECO:0000256" key="6">
    <source>
        <dbReference type="ARBA" id="ARBA00023211"/>
    </source>
</evidence>
<dbReference type="FunFam" id="3.60.40.10:FF:000002">
    <property type="entry name" value="Serine/threonine phosphatase stp"/>
    <property type="match status" value="1"/>
</dbReference>
<proteinExistence type="predicted"/>
<dbReference type="PANTHER" id="PTHR47992">
    <property type="entry name" value="PROTEIN PHOSPHATASE"/>
    <property type="match status" value="1"/>
</dbReference>
<dbReference type="GO" id="GO:0046872">
    <property type="term" value="F:metal ion binding"/>
    <property type="evidence" value="ECO:0007669"/>
    <property type="project" value="UniProtKB-KW"/>
</dbReference>
<organism evidence="10 11">
    <name type="scientific">Anaeromicrobium sediminis</name>
    <dbReference type="NCBI Taxonomy" id="1478221"/>
    <lineage>
        <taxon>Bacteria</taxon>
        <taxon>Bacillati</taxon>
        <taxon>Bacillota</taxon>
        <taxon>Clostridia</taxon>
        <taxon>Peptostreptococcales</taxon>
        <taxon>Thermotaleaceae</taxon>
        <taxon>Anaeromicrobium</taxon>
    </lineage>
</organism>
<dbReference type="SMART" id="SM00331">
    <property type="entry name" value="PP2C_SIG"/>
    <property type="match status" value="1"/>
</dbReference>
<evidence type="ECO:0000256" key="4">
    <source>
        <dbReference type="ARBA" id="ARBA00022801"/>
    </source>
</evidence>
<protein>
    <recommendedName>
        <fullName evidence="2">protein-serine/threonine phosphatase</fullName>
        <ecNumber evidence="2">3.1.3.16</ecNumber>
    </recommendedName>
</protein>